<evidence type="ECO:0000313" key="2">
    <source>
        <dbReference type="EMBL" id="GAA4460206.1"/>
    </source>
</evidence>
<keyword evidence="2" id="KW-0378">Hydrolase</keyword>
<dbReference type="InterPro" id="IPR001590">
    <property type="entry name" value="Peptidase_M12B"/>
</dbReference>
<dbReference type="GO" id="GO:0008237">
    <property type="term" value="F:metallopeptidase activity"/>
    <property type="evidence" value="ECO:0007669"/>
    <property type="project" value="UniProtKB-KW"/>
</dbReference>
<keyword evidence="2" id="KW-0645">Protease</keyword>
<proteinExistence type="predicted"/>
<dbReference type="NCBIfam" id="TIGR04183">
    <property type="entry name" value="Por_Secre_tail"/>
    <property type="match status" value="1"/>
</dbReference>
<reference evidence="3" key="1">
    <citation type="journal article" date="2019" name="Int. J. Syst. Evol. Microbiol.">
        <title>The Global Catalogue of Microorganisms (GCM) 10K type strain sequencing project: providing services to taxonomists for standard genome sequencing and annotation.</title>
        <authorList>
            <consortium name="The Broad Institute Genomics Platform"/>
            <consortium name="The Broad Institute Genome Sequencing Center for Infectious Disease"/>
            <person name="Wu L."/>
            <person name="Ma J."/>
        </authorList>
    </citation>
    <scope>NUCLEOTIDE SEQUENCE [LARGE SCALE GENOMIC DNA]</scope>
    <source>
        <strain evidence="3">JCM 32105</strain>
    </source>
</reference>
<dbReference type="EMBL" id="BAABFA010000004">
    <property type="protein sequence ID" value="GAA4460206.1"/>
    <property type="molecule type" value="Genomic_DNA"/>
</dbReference>
<dbReference type="SUPFAM" id="SSF55486">
    <property type="entry name" value="Metalloproteases ('zincins'), catalytic domain"/>
    <property type="match status" value="1"/>
</dbReference>
<dbReference type="InterPro" id="IPR026444">
    <property type="entry name" value="Secre_tail"/>
</dbReference>
<feature type="domain" description="Peptidase M12B" evidence="1">
    <location>
        <begin position="268"/>
        <end position="385"/>
    </location>
</feature>
<sequence>MPFKAYLAYRADEAALRQLLSGTAAKGADRVLDLPMPDGTFRTFRVWRSDVLPPALAARYPRIGTYSAVATDDAGVTAKLDMTAYGFHAMVSDGGNTSFIDPADNEHSGYYIVHYKRDAETPEGGFRCHVTGNTIEQAAPLGQKGERQQRTLAGSVLRRYRLALSCSHFYAEAVTGMVAPSKENVLSKMTTSVNRINGIYEQEVAITFTFVDNEDTLIFPIALGDPFAAADAAKDPNGLIDKNQQVCDTLIGDANYDIGHVFSVGGEGLAQVGVVCLQSVKALGVTGKPNPYGDAFDVDYVAHEIGHEFGADHTFNNGVSGSCQGNGVYPRSFEPGSGSTIMAYAGICGPDNLQPHSDPYFHGASVQQIMFYATGLGNGCATKIPTGYKAPGIAPFTATYTIPTRTPFELMAPYAVDSTGDSTLTYCWEQMDIGGTDFGKKFADVKLGPLFRSYTPVKTPLRVFPNMDMVRAGTLSNAGVNNASGEKVPEVARSLMFRLSLRGRHSMAGSFHMPDDSVKLYAINVGTRGFTVTSQNTTGITYEGYSQQTVAWDLVSTNIAPISATRVDIFLSLDGGMTWPYFLGNFPNDGSATVNMPNPDTTCNHVRIKVKGGNNVFFNINSKDFSITHNYESAIRIYPVPAHNNLHVEAKGAGVLESVVINSIGQVVWRGNIEEQADLPSYMWGRGVYILKMIDSSSRHITRKFTVN</sequence>
<organism evidence="2 3">
    <name type="scientific">Nemorincola caseinilytica</name>
    <dbReference type="NCBI Taxonomy" id="2054315"/>
    <lineage>
        <taxon>Bacteria</taxon>
        <taxon>Pseudomonadati</taxon>
        <taxon>Bacteroidota</taxon>
        <taxon>Chitinophagia</taxon>
        <taxon>Chitinophagales</taxon>
        <taxon>Chitinophagaceae</taxon>
        <taxon>Nemorincola</taxon>
    </lineage>
</organism>
<dbReference type="Proteomes" id="UP001500067">
    <property type="component" value="Unassembled WGS sequence"/>
</dbReference>
<evidence type="ECO:0000259" key="1">
    <source>
        <dbReference type="PROSITE" id="PS50215"/>
    </source>
</evidence>
<comment type="caution">
    <text evidence="2">The sequence shown here is derived from an EMBL/GenBank/DDBJ whole genome shotgun (WGS) entry which is preliminary data.</text>
</comment>
<protein>
    <submittedName>
        <fullName evidence="2">Zinc-dependent metalloprotease family protein</fullName>
    </submittedName>
</protein>
<dbReference type="PROSITE" id="PS50215">
    <property type="entry name" value="ADAM_MEPRO"/>
    <property type="match status" value="1"/>
</dbReference>
<dbReference type="Gene3D" id="3.40.390.10">
    <property type="entry name" value="Collagenase (Catalytic Domain)"/>
    <property type="match status" value="1"/>
</dbReference>
<accession>A0ABP8N2K3</accession>
<evidence type="ECO:0000313" key="3">
    <source>
        <dbReference type="Proteomes" id="UP001500067"/>
    </source>
</evidence>
<keyword evidence="3" id="KW-1185">Reference proteome</keyword>
<keyword evidence="2" id="KW-0482">Metalloprotease</keyword>
<name>A0ABP8N2K3_9BACT</name>
<gene>
    <name evidence="2" type="ORF">GCM10023093_02460</name>
</gene>
<dbReference type="Pfam" id="PF13574">
    <property type="entry name" value="Reprolysin_2"/>
    <property type="match status" value="1"/>
</dbReference>
<dbReference type="InterPro" id="IPR024079">
    <property type="entry name" value="MetalloPept_cat_dom_sf"/>
</dbReference>
<dbReference type="RefSeq" id="WP_345077305.1">
    <property type="nucleotide sequence ID" value="NZ_BAABFA010000004.1"/>
</dbReference>